<dbReference type="EMBL" id="CAJNOU010003780">
    <property type="protein sequence ID" value="CAF1409462.1"/>
    <property type="molecule type" value="Genomic_DNA"/>
</dbReference>
<protein>
    <submittedName>
        <fullName evidence="6">Uncharacterized protein</fullName>
    </submittedName>
</protein>
<dbReference type="Proteomes" id="UP000663864">
    <property type="component" value="Unassembled WGS sequence"/>
</dbReference>
<evidence type="ECO:0000313" key="8">
    <source>
        <dbReference type="Proteomes" id="UP000663874"/>
    </source>
</evidence>
<accession>A0A818MJK7</accession>
<comment type="caution">
    <text evidence="6">The sequence shown here is derived from an EMBL/GenBank/DDBJ whole genome shotgun (WGS) entry which is preliminary data.</text>
</comment>
<dbReference type="Proteomes" id="UP000663836">
    <property type="component" value="Unassembled WGS sequence"/>
</dbReference>
<evidence type="ECO:0000313" key="5">
    <source>
        <dbReference type="EMBL" id="CAF3530002.1"/>
    </source>
</evidence>
<dbReference type="Proteomes" id="UP000663874">
    <property type="component" value="Unassembled WGS sequence"/>
</dbReference>
<dbReference type="EMBL" id="CAJNOO010000685">
    <property type="protein sequence ID" value="CAF1010561.1"/>
    <property type="molecule type" value="Genomic_DNA"/>
</dbReference>
<feature type="compositionally biased region" description="Low complexity" evidence="1">
    <location>
        <begin position="42"/>
        <end position="55"/>
    </location>
</feature>
<gene>
    <name evidence="6" type="ORF">FNK824_LOCUS2883</name>
    <name evidence="7" type="ORF">JBS370_LOCUS19564</name>
    <name evidence="5" type="ORF">OTI717_LOCUS3266</name>
    <name evidence="2" type="ORF">RFH988_LOCUS14654</name>
    <name evidence="4" type="ORF">SEV965_LOCUS31795</name>
    <name evidence="3" type="ORF">ZHD862_LOCUS32174</name>
</gene>
<dbReference type="EMBL" id="CAJNOT010003411">
    <property type="protein sequence ID" value="CAF1382128.1"/>
    <property type="molecule type" value="Genomic_DNA"/>
</dbReference>
<feature type="compositionally biased region" description="Polar residues" evidence="1">
    <location>
        <begin position="1"/>
        <end position="25"/>
    </location>
</feature>
<dbReference type="EMBL" id="CAJOBD010002354">
    <property type="protein sequence ID" value="CAF3875740.1"/>
    <property type="molecule type" value="Genomic_DNA"/>
</dbReference>
<feature type="region of interest" description="Disordered" evidence="1">
    <location>
        <begin position="1"/>
        <end position="100"/>
    </location>
</feature>
<reference evidence="6" key="1">
    <citation type="submission" date="2021-02" db="EMBL/GenBank/DDBJ databases">
        <authorList>
            <person name="Nowell W R."/>
        </authorList>
    </citation>
    <scope>NUCLEOTIDE SEQUENCE</scope>
</reference>
<name>A0A818MJK7_9BILA</name>
<evidence type="ECO:0000256" key="1">
    <source>
        <dbReference type="SAM" id="MobiDB-lite"/>
    </source>
</evidence>
<evidence type="ECO:0000313" key="6">
    <source>
        <dbReference type="EMBL" id="CAF3590246.1"/>
    </source>
</evidence>
<sequence length="100" mass="11461">MTKLPKTTDNTSSTLPSNNQQQDFQDNPIKRKTKTKPISSHSKTTTTGLSQSQQTNVLNKTPAEKSKQRQPPSNRSNENKQRQPKQQRPPIHTNLDEEYF</sequence>
<evidence type="ECO:0000313" key="3">
    <source>
        <dbReference type="EMBL" id="CAF1382128.1"/>
    </source>
</evidence>
<organism evidence="6 8">
    <name type="scientific">Rotaria sordida</name>
    <dbReference type="NCBI Taxonomy" id="392033"/>
    <lineage>
        <taxon>Eukaryota</taxon>
        <taxon>Metazoa</taxon>
        <taxon>Spiralia</taxon>
        <taxon>Gnathifera</taxon>
        <taxon>Rotifera</taxon>
        <taxon>Eurotatoria</taxon>
        <taxon>Bdelloidea</taxon>
        <taxon>Philodinida</taxon>
        <taxon>Philodinidae</taxon>
        <taxon>Rotaria</taxon>
    </lineage>
</organism>
<evidence type="ECO:0000313" key="4">
    <source>
        <dbReference type="EMBL" id="CAF1409462.1"/>
    </source>
</evidence>
<dbReference type="Proteomes" id="UP000663882">
    <property type="component" value="Unassembled WGS sequence"/>
</dbReference>
<dbReference type="AlphaFoldDB" id="A0A818MJK7"/>
<dbReference type="EMBL" id="CAJOAX010000174">
    <property type="protein sequence ID" value="CAF3530002.1"/>
    <property type="molecule type" value="Genomic_DNA"/>
</dbReference>
<evidence type="ECO:0000313" key="7">
    <source>
        <dbReference type="EMBL" id="CAF3875740.1"/>
    </source>
</evidence>
<proteinExistence type="predicted"/>
<dbReference type="Proteomes" id="UP000663889">
    <property type="component" value="Unassembled WGS sequence"/>
</dbReference>
<dbReference type="EMBL" id="CAJOBE010000182">
    <property type="protein sequence ID" value="CAF3590246.1"/>
    <property type="molecule type" value="Genomic_DNA"/>
</dbReference>
<evidence type="ECO:0000313" key="2">
    <source>
        <dbReference type="EMBL" id="CAF1010561.1"/>
    </source>
</evidence>
<dbReference type="Proteomes" id="UP000663823">
    <property type="component" value="Unassembled WGS sequence"/>
</dbReference>